<dbReference type="GeneID" id="55565826"/>
<dbReference type="EMBL" id="UASJ01000001">
    <property type="protein sequence ID" value="SQB64520.1"/>
    <property type="molecule type" value="Genomic_DNA"/>
</dbReference>
<feature type="chain" id="PRO_5036326741" evidence="2">
    <location>
        <begin position="22"/>
        <end position="97"/>
    </location>
</feature>
<sequence length="97" mass="10660">MSNTAKVVGTTLLLSAGAALAAYFTVTPFRQTVDQMTERFRADMSQREGELIEALSSSDSEIEQARETWNARKDDGAGFKVGRGRHRDSAADDDLDF</sequence>
<gene>
    <name evidence="3" type="ORF">HHJ67_08150</name>
    <name evidence="4" type="ORF">NCTC11820_00868</name>
</gene>
<keyword evidence="2" id="KW-0732">Signal</keyword>
<evidence type="ECO:0000313" key="4">
    <source>
        <dbReference type="EMBL" id="SQB64520.1"/>
    </source>
</evidence>
<evidence type="ECO:0000313" key="5">
    <source>
        <dbReference type="Proteomes" id="UP000250245"/>
    </source>
</evidence>
<feature type="region of interest" description="Disordered" evidence="1">
    <location>
        <begin position="65"/>
        <end position="97"/>
    </location>
</feature>
<evidence type="ECO:0000256" key="2">
    <source>
        <dbReference type="SAM" id="SignalP"/>
    </source>
</evidence>
<feature type="compositionally biased region" description="Basic and acidic residues" evidence="1">
    <location>
        <begin position="65"/>
        <end position="77"/>
    </location>
</feature>
<proteinExistence type="predicted"/>
<feature type="signal peptide" evidence="2">
    <location>
        <begin position="1"/>
        <end position="21"/>
    </location>
</feature>
<organism evidence="4 5">
    <name type="scientific">Mobiluncus curtisii</name>
    <dbReference type="NCBI Taxonomy" id="2051"/>
    <lineage>
        <taxon>Bacteria</taxon>
        <taxon>Bacillati</taxon>
        <taxon>Actinomycetota</taxon>
        <taxon>Actinomycetes</taxon>
        <taxon>Actinomycetales</taxon>
        <taxon>Actinomycetaceae</taxon>
        <taxon>Mobiluncus</taxon>
    </lineage>
</organism>
<reference evidence="3 6" key="2">
    <citation type="submission" date="2020-04" db="EMBL/GenBank/DDBJ databases">
        <title>Antimicrobial susceptibility and clonality of vaginal-derived multi-drug resistant Mobiluncus isolates in China.</title>
        <authorList>
            <person name="Zhang X."/>
        </authorList>
    </citation>
    <scope>NUCLEOTIDE SEQUENCE [LARGE SCALE GENOMIC DNA]</scope>
    <source>
        <strain evidence="3 6">19</strain>
    </source>
</reference>
<dbReference type="Proteomes" id="UP000250245">
    <property type="component" value="Unassembled WGS sequence"/>
</dbReference>
<evidence type="ECO:0000256" key="1">
    <source>
        <dbReference type="SAM" id="MobiDB-lite"/>
    </source>
</evidence>
<dbReference type="Proteomes" id="UP000553981">
    <property type="component" value="Unassembled WGS sequence"/>
</dbReference>
<accession>A0A2X3ASK8</accession>
<evidence type="ECO:0000313" key="3">
    <source>
        <dbReference type="EMBL" id="NMW87707.1"/>
    </source>
</evidence>
<name>A0A2X3ASK8_9ACTO</name>
<protein>
    <submittedName>
        <fullName evidence="4">Uncharacterized protein</fullName>
    </submittedName>
</protein>
<dbReference type="RefSeq" id="WP_004010653.1">
    <property type="nucleotide sequence ID" value="NZ_CAMYEK010000001.1"/>
</dbReference>
<dbReference type="EMBL" id="JABCUI010000004">
    <property type="protein sequence ID" value="NMW87707.1"/>
    <property type="molecule type" value="Genomic_DNA"/>
</dbReference>
<reference evidence="4 5" key="1">
    <citation type="submission" date="2018-06" db="EMBL/GenBank/DDBJ databases">
        <authorList>
            <consortium name="Pathogen Informatics"/>
            <person name="Doyle S."/>
        </authorList>
    </citation>
    <scope>NUCLEOTIDE SEQUENCE [LARGE SCALE GENOMIC DNA]</scope>
    <source>
        <strain evidence="4 5">NCTC11820</strain>
    </source>
</reference>
<evidence type="ECO:0000313" key="6">
    <source>
        <dbReference type="Proteomes" id="UP000553981"/>
    </source>
</evidence>
<dbReference type="AlphaFoldDB" id="A0A2X3ASK8"/>